<dbReference type="VEuPathDB" id="CryptoDB:Vbra_8319"/>
<evidence type="ECO:0000259" key="2">
    <source>
        <dbReference type="Pfam" id="PF08241"/>
    </source>
</evidence>
<dbReference type="STRING" id="1169540.A0A0G4EUT4"/>
<dbReference type="InterPro" id="IPR013216">
    <property type="entry name" value="Methyltransf_11"/>
</dbReference>
<dbReference type="AlphaFoldDB" id="A0A0G4EUT4"/>
<accession>A0A0G4EUT4</accession>
<feature type="chain" id="PRO_5005187877" description="Methyltransferase type 11 domain-containing protein" evidence="1">
    <location>
        <begin position="23"/>
        <end position="403"/>
    </location>
</feature>
<dbReference type="Pfam" id="PF08241">
    <property type="entry name" value="Methyltransf_11"/>
    <property type="match status" value="1"/>
</dbReference>
<gene>
    <name evidence="3" type="ORF">Vbra_8319</name>
</gene>
<feature type="domain" description="Methyltransferase type 11" evidence="2">
    <location>
        <begin position="217"/>
        <end position="336"/>
    </location>
</feature>
<reference evidence="3 4" key="1">
    <citation type="submission" date="2014-11" db="EMBL/GenBank/DDBJ databases">
        <authorList>
            <person name="Zhu J."/>
            <person name="Qi W."/>
            <person name="Song R."/>
        </authorList>
    </citation>
    <scope>NUCLEOTIDE SEQUENCE [LARGE SCALE GENOMIC DNA]</scope>
</reference>
<dbReference type="SUPFAM" id="SSF53335">
    <property type="entry name" value="S-adenosyl-L-methionine-dependent methyltransferases"/>
    <property type="match status" value="1"/>
</dbReference>
<dbReference type="OrthoDB" id="2013972at2759"/>
<dbReference type="Proteomes" id="UP000041254">
    <property type="component" value="Unassembled WGS sequence"/>
</dbReference>
<dbReference type="PANTHER" id="PTHR42912:SF80">
    <property type="entry name" value="METHYLTRANSFERASE DOMAIN-CONTAINING PROTEIN"/>
    <property type="match status" value="1"/>
</dbReference>
<dbReference type="InterPro" id="IPR029063">
    <property type="entry name" value="SAM-dependent_MTases_sf"/>
</dbReference>
<evidence type="ECO:0000313" key="3">
    <source>
        <dbReference type="EMBL" id="CEM02360.1"/>
    </source>
</evidence>
<dbReference type="Gene3D" id="3.40.50.150">
    <property type="entry name" value="Vaccinia Virus protein VP39"/>
    <property type="match status" value="1"/>
</dbReference>
<name>A0A0G4EUT4_VITBC</name>
<dbReference type="PhylomeDB" id="A0A0G4EUT4"/>
<proteinExistence type="predicted"/>
<evidence type="ECO:0000313" key="4">
    <source>
        <dbReference type="Proteomes" id="UP000041254"/>
    </source>
</evidence>
<evidence type="ECO:0000256" key="1">
    <source>
        <dbReference type="SAM" id="SignalP"/>
    </source>
</evidence>
<dbReference type="EMBL" id="CDMY01000324">
    <property type="protein sequence ID" value="CEM02360.1"/>
    <property type="molecule type" value="Genomic_DNA"/>
</dbReference>
<dbReference type="PANTHER" id="PTHR42912">
    <property type="entry name" value="METHYLTRANSFERASE"/>
    <property type="match status" value="1"/>
</dbReference>
<organism evidence="3 4">
    <name type="scientific">Vitrella brassicaformis (strain CCMP3155)</name>
    <dbReference type="NCBI Taxonomy" id="1169540"/>
    <lineage>
        <taxon>Eukaryota</taxon>
        <taxon>Sar</taxon>
        <taxon>Alveolata</taxon>
        <taxon>Colpodellida</taxon>
        <taxon>Vitrellaceae</taxon>
        <taxon>Vitrella</taxon>
    </lineage>
</organism>
<dbReference type="InterPro" id="IPR050508">
    <property type="entry name" value="Methyltransf_Superfamily"/>
</dbReference>
<feature type="signal peptide" evidence="1">
    <location>
        <begin position="1"/>
        <end position="22"/>
    </location>
</feature>
<sequence length="403" mass="44361">MIPSAVHLCFLVLIFVPSLSHAFTAPAGICRHGRSCISRQQRPHRLAAVADASAEKPPWAGKSMLSDVVNAVINNKVLGGIAKLGARRAMISTAEDNGIAWSKEVERMAQPQVRAELESAMRAVDGNIAYPDYYRESFHGYDSPGNLNWLAASEAESAAYVMSMRIWPKEGLTPPAAQQRVRAEVTDAVRDFAERHRQQLGGVYNTLTNQGTNGRILDVGCSVGLSTRYLRNAFPRADLAGVDLSPHFLAVAQMREKEAKTAKLEGPVGADEGSWLAADAPPIQWVHAKAEDLPDAADSVDLMVVWFLCHEMPQHAIQATLKEAYRVLKPGGVLVVHDTDPRSQTLRNLPPLLFTLMKSTEPWSDQYYEFDMEGAMRSLGFHGVEYQAANHRHRNVLAYKPTG</sequence>
<dbReference type="CDD" id="cd02440">
    <property type="entry name" value="AdoMet_MTases"/>
    <property type="match status" value="1"/>
</dbReference>
<dbReference type="InParanoid" id="A0A0G4EUT4"/>
<keyword evidence="4" id="KW-1185">Reference proteome</keyword>
<dbReference type="GO" id="GO:0008757">
    <property type="term" value="F:S-adenosylmethionine-dependent methyltransferase activity"/>
    <property type="evidence" value="ECO:0007669"/>
    <property type="project" value="InterPro"/>
</dbReference>
<protein>
    <recommendedName>
        <fullName evidence="2">Methyltransferase type 11 domain-containing protein</fullName>
    </recommendedName>
</protein>
<keyword evidence="1" id="KW-0732">Signal</keyword>